<evidence type="ECO:0000313" key="2">
    <source>
        <dbReference type="Proteomes" id="UP000198122"/>
    </source>
</evidence>
<reference evidence="1 2" key="1">
    <citation type="submission" date="2017-06" db="EMBL/GenBank/DDBJ databases">
        <authorList>
            <person name="Kim H.J."/>
            <person name="Triplett B.A."/>
        </authorList>
    </citation>
    <scope>NUCLEOTIDE SEQUENCE [LARGE SCALE GENOMIC DNA]</scope>
    <source>
        <strain evidence="1 2">DSM 22179</strain>
    </source>
</reference>
<dbReference type="AlphaFoldDB" id="A0A212U1L2"/>
<accession>A0A212U1L2</accession>
<name>A0A212U1L2_9MICO</name>
<dbReference type="EMBL" id="FYEZ01000002">
    <property type="protein sequence ID" value="SNC72155.1"/>
    <property type="molecule type" value="Genomic_DNA"/>
</dbReference>
<dbReference type="Proteomes" id="UP000198122">
    <property type="component" value="Unassembled WGS sequence"/>
</dbReference>
<gene>
    <name evidence="1" type="ORF">SAMN05445756_1746</name>
</gene>
<organism evidence="1 2">
    <name type="scientific">Kytococcus aerolatus</name>
    <dbReference type="NCBI Taxonomy" id="592308"/>
    <lineage>
        <taxon>Bacteria</taxon>
        <taxon>Bacillati</taxon>
        <taxon>Actinomycetota</taxon>
        <taxon>Actinomycetes</taxon>
        <taxon>Micrococcales</taxon>
        <taxon>Kytococcaceae</taxon>
        <taxon>Kytococcus</taxon>
    </lineage>
</organism>
<evidence type="ECO:0000313" key="1">
    <source>
        <dbReference type="EMBL" id="SNC72155.1"/>
    </source>
</evidence>
<keyword evidence="2" id="KW-1185">Reference proteome</keyword>
<proteinExistence type="predicted"/>
<sequence>MQWCPQEFPRQEGVETAISLEEVATVLDDHERVWDLLATICDPGPTGSLALHVLRTQPHPEMDAWLATLPPGHVMVQDWLRPVDP</sequence>
<protein>
    <submittedName>
        <fullName evidence="1">Uncharacterized protein</fullName>
    </submittedName>
</protein>